<protein>
    <recommendedName>
        <fullName evidence="6">Probable membrane transporter protein</fullName>
    </recommendedName>
</protein>
<dbReference type="InterPro" id="IPR051598">
    <property type="entry name" value="TSUP/Inactive_protease-like"/>
</dbReference>
<evidence type="ECO:0000313" key="8">
    <source>
        <dbReference type="Proteomes" id="UP001501757"/>
    </source>
</evidence>
<feature type="transmembrane region" description="Helical" evidence="6">
    <location>
        <begin position="95"/>
        <end position="113"/>
    </location>
</feature>
<comment type="subcellular location">
    <subcellularLocation>
        <location evidence="6">Cell membrane</location>
        <topology evidence="6">Multi-pass membrane protein</topology>
    </subcellularLocation>
    <subcellularLocation>
        <location evidence="1">Membrane</location>
        <topology evidence="1">Multi-pass membrane protein</topology>
    </subcellularLocation>
</comment>
<evidence type="ECO:0000256" key="2">
    <source>
        <dbReference type="ARBA" id="ARBA00009142"/>
    </source>
</evidence>
<sequence length="248" mass="26345">MQLALLAAAGIGLSLGILGSGGSVLALPLLVYLAGQDVKQAIAGSLFIVAMISLATLLFSPAKRQINWRLAWQLGISGALGGYIGAYAGQFVHPLLQLLIFATLMLIAAQAMWRHQETTANHSSTYVIVIAGTLAGALTSFTGAGGGFMLVPVLVRFAGQDFFHARATSLLLIFSNAVLALLANLKFQSNWQLDWTLLLAISALGIIGSLSGRYWSASWSQQRLRRGFALLLVIIALFIVGHSLLEVI</sequence>
<feature type="transmembrane region" description="Helical" evidence="6">
    <location>
        <begin position="71"/>
        <end position="89"/>
    </location>
</feature>
<evidence type="ECO:0000256" key="3">
    <source>
        <dbReference type="ARBA" id="ARBA00022692"/>
    </source>
</evidence>
<dbReference type="Pfam" id="PF01925">
    <property type="entry name" value="TauE"/>
    <property type="match status" value="1"/>
</dbReference>
<proteinExistence type="inferred from homology"/>
<feature type="transmembrane region" description="Helical" evidence="6">
    <location>
        <begin position="163"/>
        <end position="183"/>
    </location>
</feature>
<keyword evidence="4 6" id="KW-1133">Transmembrane helix</keyword>
<feature type="transmembrane region" description="Helical" evidence="6">
    <location>
        <begin position="195"/>
        <end position="215"/>
    </location>
</feature>
<feature type="transmembrane region" description="Helical" evidence="6">
    <location>
        <begin position="227"/>
        <end position="245"/>
    </location>
</feature>
<dbReference type="EMBL" id="BAAAEI010000020">
    <property type="protein sequence ID" value="GAA0365773.1"/>
    <property type="molecule type" value="Genomic_DNA"/>
</dbReference>
<evidence type="ECO:0000256" key="6">
    <source>
        <dbReference type="RuleBase" id="RU363041"/>
    </source>
</evidence>
<name>A0ABN0XJN1_9ALTE</name>
<evidence type="ECO:0000256" key="1">
    <source>
        <dbReference type="ARBA" id="ARBA00004141"/>
    </source>
</evidence>
<dbReference type="InterPro" id="IPR002781">
    <property type="entry name" value="TM_pro_TauE-like"/>
</dbReference>
<dbReference type="PANTHER" id="PTHR43701">
    <property type="entry name" value="MEMBRANE TRANSPORTER PROTEIN MJ0441-RELATED"/>
    <property type="match status" value="1"/>
</dbReference>
<evidence type="ECO:0000256" key="4">
    <source>
        <dbReference type="ARBA" id="ARBA00022989"/>
    </source>
</evidence>
<organism evidence="7 8">
    <name type="scientific">Bowmanella denitrificans</name>
    <dbReference type="NCBI Taxonomy" id="366582"/>
    <lineage>
        <taxon>Bacteria</taxon>
        <taxon>Pseudomonadati</taxon>
        <taxon>Pseudomonadota</taxon>
        <taxon>Gammaproteobacteria</taxon>
        <taxon>Alteromonadales</taxon>
        <taxon>Alteromonadaceae</taxon>
        <taxon>Bowmanella</taxon>
    </lineage>
</organism>
<gene>
    <name evidence="7" type="ORF">GCM10009092_32690</name>
</gene>
<comment type="caution">
    <text evidence="7">The sequence shown here is derived from an EMBL/GenBank/DDBJ whole genome shotgun (WGS) entry which is preliminary data.</text>
</comment>
<feature type="transmembrane region" description="Helical" evidence="6">
    <location>
        <begin position="125"/>
        <end position="151"/>
    </location>
</feature>
<accession>A0ABN0XJN1</accession>
<keyword evidence="6" id="KW-1003">Cell membrane</keyword>
<comment type="similarity">
    <text evidence="2 6">Belongs to the 4-toluene sulfonate uptake permease (TSUP) (TC 2.A.102) family.</text>
</comment>
<dbReference type="Proteomes" id="UP001501757">
    <property type="component" value="Unassembled WGS sequence"/>
</dbReference>
<keyword evidence="5 6" id="KW-0472">Membrane</keyword>
<dbReference type="RefSeq" id="WP_343846305.1">
    <property type="nucleotide sequence ID" value="NZ_BAAAEI010000020.1"/>
</dbReference>
<dbReference type="PANTHER" id="PTHR43701:SF2">
    <property type="entry name" value="MEMBRANE TRANSPORTER PROTEIN YJNA-RELATED"/>
    <property type="match status" value="1"/>
</dbReference>
<reference evidence="7 8" key="1">
    <citation type="journal article" date="2019" name="Int. J. Syst. Evol. Microbiol.">
        <title>The Global Catalogue of Microorganisms (GCM) 10K type strain sequencing project: providing services to taxonomists for standard genome sequencing and annotation.</title>
        <authorList>
            <consortium name="The Broad Institute Genomics Platform"/>
            <consortium name="The Broad Institute Genome Sequencing Center for Infectious Disease"/>
            <person name="Wu L."/>
            <person name="Ma J."/>
        </authorList>
    </citation>
    <scope>NUCLEOTIDE SEQUENCE [LARGE SCALE GENOMIC DNA]</scope>
    <source>
        <strain evidence="7 8">JCM 13378</strain>
    </source>
</reference>
<evidence type="ECO:0000313" key="7">
    <source>
        <dbReference type="EMBL" id="GAA0365773.1"/>
    </source>
</evidence>
<feature type="transmembrane region" description="Helical" evidence="6">
    <location>
        <begin position="42"/>
        <end position="59"/>
    </location>
</feature>
<keyword evidence="3 6" id="KW-0812">Transmembrane</keyword>
<keyword evidence="8" id="KW-1185">Reference proteome</keyword>
<evidence type="ECO:0000256" key="5">
    <source>
        <dbReference type="ARBA" id="ARBA00023136"/>
    </source>
</evidence>